<dbReference type="InterPro" id="IPR002789">
    <property type="entry name" value="HerA_central"/>
</dbReference>
<keyword evidence="3" id="KW-1185">Reference proteome</keyword>
<name>A0A0F0CQ82_9BACT</name>
<dbReference type="Pfam" id="PF01935">
    <property type="entry name" value="DUF87"/>
    <property type="match status" value="1"/>
</dbReference>
<dbReference type="SMART" id="SM00382">
    <property type="entry name" value="AAA"/>
    <property type="match status" value="1"/>
</dbReference>
<dbReference type="InterPro" id="IPR003593">
    <property type="entry name" value="AAA+_ATPase"/>
</dbReference>
<sequence>MSEQKIIDVIKAKSSDPLGITSSPSSTLDITIDIREDTKRDRALGQMVYVVIEEDAKNILVIGQIIAIETKNRWHEDPSFKGVIKRHGRLPHLSGTADNRIATISVQACYALDDAEVEGYILGTSPSTGEKVHKMNNDVMNAIMHCHERHITYMGRVYGTDVDLPFWFKHFGKTQAGSSELGAGDAFHIGVFGKTGSGKSVTAAYMLLGYVKNKSSMSVLVLDPQSQFYLDQELLPGGVKVEDKVKEIGMNYEKYKIVDDVFLPPERVEIFAELLKNNGFIEEAFRPIYTPDKLDAMAEAVSDYLTGRTNSPSFNLGQVNKRQLLQDMLTRFVTIGTGERDFTKYVIQVWGTRDTRQRLVNRINDVIGNFANEASIVAKWESVLNLYSPTKSDGSNKISFDYLVDRIVKNKGNFVVLDIGPRQGEIENENVQALFIRVLENKIVTIGADLYAHGQSANCLIVMDEAHRFISQHATDERIRTLTAGIIGSVRTTRKYGIGYMFITQTIESLDDEILRQMRIFAFGYGLTSGQEIRKVSEIVNNPSALQLYKSFIDPSSNRRFPFMFFGPISPLSFTGSPLFLEVYSDVTKFK</sequence>
<dbReference type="Proteomes" id="UP000033428">
    <property type="component" value="Unassembled WGS sequence"/>
</dbReference>
<protein>
    <submittedName>
        <fullName evidence="2">ATPase AAA</fullName>
    </submittedName>
</protein>
<dbReference type="SUPFAM" id="SSF52540">
    <property type="entry name" value="P-loop containing nucleoside triphosphate hydrolases"/>
    <property type="match status" value="1"/>
</dbReference>
<feature type="domain" description="AAA+ ATPase" evidence="1">
    <location>
        <begin position="185"/>
        <end position="527"/>
    </location>
</feature>
<reference evidence="2 3" key="1">
    <citation type="submission" date="2015-02" db="EMBL/GenBank/DDBJ databases">
        <title>Single-cell genomics of uncultivated deep-branching MTB reveals a conserved set of magnetosome genes.</title>
        <authorList>
            <person name="Kolinko S."/>
            <person name="Richter M."/>
            <person name="Glockner F.O."/>
            <person name="Brachmann A."/>
            <person name="Schuler D."/>
        </authorList>
    </citation>
    <scope>NUCLEOTIDE SEQUENCE [LARGE SCALE GENOMIC DNA]</scope>
    <source>
        <strain evidence="2">SKK-01</strain>
    </source>
</reference>
<gene>
    <name evidence="2" type="ORF">OMAG_002544</name>
</gene>
<evidence type="ECO:0000313" key="2">
    <source>
        <dbReference type="EMBL" id="KJJ83595.1"/>
    </source>
</evidence>
<comment type="caution">
    <text evidence="2">The sequence shown here is derived from an EMBL/GenBank/DDBJ whole genome shotgun (WGS) entry which is preliminary data.</text>
</comment>
<dbReference type="Gene3D" id="3.40.50.300">
    <property type="entry name" value="P-loop containing nucleotide triphosphate hydrolases"/>
    <property type="match status" value="2"/>
</dbReference>
<evidence type="ECO:0000259" key="1">
    <source>
        <dbReference type="SMART" id="SM00382"/>
    </source>
</evidence>
<proteinExistence type="predicted"/>
<evidence type="ECO:0000313" key="3">
    <source>
        <dbReference type="Proteomes" id="UP000033428"/>
    </source>
</evidence>
<dbReference type="PANTHER" id="PTHR42957">
    <property type="entry name" value="HELICASE MJ1565-RELATED"/>
    <property type="match status" value="1"/>
</dbReference>
<dbReference type="PANTHER" id="PTHR42957:SF2">
    <property type="entry name" value="HELICASE HERA CENTRAL DOMAIN-CONTAINING PROTEIN"/>
    <property type="match status" value="1"/>
</dbReference>
<dbReference type="InterPro" id="IPR008571">
    <property type="entry name" value="HerA-like"/>
</dbReference>
<dbReference type="EMBL" id="JYNY01000528">
    <property type="protein sequence ID" value="KJJ83595.1"/>
    <property type="molecule type" value="Genomic_DNA"/>
</dbReference>
<dbReference type="AlphaFoldDB" id="A0A0F0CQ82"/>
<organism evidence="2 3">
    <name type="scientific">Candidatus Omnitrophus magneticus</name>
    <dbReference type="NCBI Taxonomy" id="1609969"/>
    <lineage>
        <taxon>Bacteria</taxon>
        <taxon>Pseudomonadati</taxon>
        <taxon>Candidatus Omnitrophota</taxon>
        <taxon>Candidatus Omnitrophus</taxon>
    </lineage>
</organism>
<dbReference type="InterPro" id="IPR027417">
    <property type="entry name" value="P-loop_NTPase"/>
</dbReference>
<accession>A0A0F0CQ82</accession>